<evidence type="ECO:0000256" key="2">
    <source>
        <dbReference type="ARBA" id="ARBA00022692"/>
    </source>
</evidence>
<dbReference type="Gene3D" id="1.20.1740.10">
    <property type="entry name" value="Amino acid/polyamine transporter I"/>
    <property type="match status" value="1"/>
</dbReference>
<keyword evidence="7" id="KW-1185">Reference proteome</keyword>
<feature type="transmembrane region" description="Helical" evidence="5">
    <location>
        <begin position="445"/>
        <end position="468"/>
    </location>
</feature>
<gene>
    <name evidence="6" type="ORF">PHMEG_00020688</name>
</gene>
<evidence type="ECO:0000256" key="4">
    <source>
        <dbReference type="ARBA" id="ARBA00023136"/>
    </source>
</evidence>
<feature type="transmembrane region" description="Helical" evidence="5">
    <location>
        <begin position="265"/>
        <end position="290"/>
    </location>
</feature>
<feature type="transmembrane region" description="Helical" evidence="5">
    <location>
        <begin position="310"/>
        <end position="335"/>
    </location>
</feature>
<dbReference type="Pfam" id="PF13520">
    <property type="entry name" value="AA_permease_2"/>
    <property type="match status" value="1"/>
</dbReference>
<sequence>MHPNIGGEAQYVQGRTEEIGAIREDLGLHEHQDKLGEWTATSIGGNDIMSSVLFSTGQTIAKAGKFAPMAQLFVAIVIYCLRWVFEEVMNALPLNGGFYTAMLNSSPKKMAAICAVFSILSYLATGVVNGVSAINYVNESLVELPVMVCSIGLLAVFALLCLIGIAESAFVALLLFSFHMFTLILLGIFSMIYIVQHPSIFVDNMHTSLPDVTMFGKAIHDNNVFSALFLGYGTAMLSVTGFETSSQYVEEQAAGMFPKTLRNMWALSSTFNVAYSFLALAVVPLDTLISNQSTLLSYMGRLSGGRWLEILVAIDAFGVLAGAVLTAYVGINGLFQRLAIDRVLPSFLLKVNSCRGTNHFIILAFFIVAASLVFILDADVTVLSGVFALAFLCVLMCFIVACLMLKLCRDQIPREKTTSWMNTIFCFCTVGMGILANAFSDLKALSYFFIYFAVFFFVVFLMLARVSLLKGLLFISRKLVLHFQRNKSDGSSLHTPSRHGQIFVGSIKIAKTIETIKNTPVVFFCKAANLPKINEAIRYVMQNEHTYCLRLVHVCEGDAPAPREFEDVVNLFDHIYPSIKIDFIAVTGAFDPAMVHWLSKTMDIPTNMMLMGQPATRSIHRVSALGVRVITA</sequence>
<name>A0A225VR16_9STRA</name>
<dbReference type="GO" id="GO:0016020">
    <property type="term" value="C:membrane"/>
    <property type="evidence" value="ECO:0007669"/>
    <property type="project" value="UniProtKB-SubCell"/>
</dbReference>
<organism evidence="6 7">
    <name type="scientific">Phytophthora megakarya</name>
    <dbReference type="NCBI Taxonomy" id="4795"/>
    <lineage>
        <taxon>Eukaryota</taxon>
        <taxon>Sar</taxon>
        <taxon>Stramenopiles</taxon>
        <taxon>Oomycota</taxon>
        <taxon>Peronosporomycetes</taxon>
        <taxon>Peronosporales</taxon>
        <taxon>Peronosporaceae</taxon>
        <taxon>Phytophthora</taxon>
    </lineage>
</organism>
<evidence type="ECO:0000256" key="3">
    <source>
        <dbReference type="ARBA" id="ARBA00022989"/>
    </source>
</evidence>
<feature type="transmembrane region" description="Helical" evidence="5">
    <location>
        <begin position="144"/>
        <end position="165"/>
    </location>
</feature>
<keyword evidence="3 5" id="KW-1133">Transmembrane helix</keyword>
<feature type="transmembrane region" description="Helical" evidence="5">
    <location>
        <begin position="420"/>
        <end position="439"/>
    </location>
</feature>
<feature type="transmembrane region" description="Helical" evidence="5">
    <location>
        <begin position="171"/>
        <end position="195"/>
    </location>
</feature>
<dbReference type="InterPro" id="IPR002293">
    <property type="entry name" value="AA/rel_permease1"/>
</dbReference>
<keyword evidence="2 5" id="KW-0812">Transmembrane</keyword>
<dbReference type="GO" id="GO:0015171">
    <property type="term" value="F:amino acid transmembrane transporter activity"/>
    <property type="evidence" value="ECO:0007669"/>
    <property type="project" value="TreeGrafter"/>
</dbReference>
<feature type="transmembrane region" description="Helical" evidence="5">
    <location>
        <begin position="66"/>
        <end position="85"/>
    </location>
</feature>
<dbReference type="PANTHER" id="PTHR43243:SF11">
    <property type="entry name" value="AMINO ACID PERMEASE_ SLC12A DOMAIN-CONTAINING PROTEIN"/>
    <property type="match status" value="1"/>
</dbReference>
<dbReference type="EMBL" id="NBNE01003732">
    <property type="protein sequence ID" value="OWZ06980.1"/>
    <property type="molecule type" value="Genomic_DNA"/>
</dbReference>
<comment type="subcellular location">
    <subcellularLocation>
        <location evidence="1">Membrane</location>
        <topology evidence="1">Multi-pass membrane protein</topology>
    </subcellularLocation>
</comment>
<feature type="transmembrane region" description="Helical" evidence="5">
    <location>
        <begin position="382"/>
        <end position="408"/>
    </location>
</feature>
<dbReference type="PANTHER" id="PTHR43243">
    <property type="entry name" value="INNER MEMBRANE TRANSPORTER YGJI-RELATED"/>
    <property type="match status" value="1"/>
</dbReference>
<dbReference type="Proteomes" id="UP000198211">
    <property type="component" value="Unassembled WGS sequence"/>
</dbReference>
<evidence type="ECO:0000313" key="7">
    <source>
        <dbReference type="Proteomes" id="UP000198211"/>
    </source>
</evidence>
<dbReference type="OrthoDB" id="1718410at2759"/>
<protein>
    <submittedName>
        <fullName evidence="6">Amino Acid-Polyamine-Organocation (APC) protein</fullName>
    </submittedName>
</protein>
<comment type="caution">
    <text evidence="6">The sequence shown here is derived from an EMBL/GenBank/DDBJ whole genome shotgun (WGS) entry which is preliminary data.</text>
</comment>
<evidence type="ECO:0000313" key="6">
    <source>
        <dbReference type="EMBL" id="OWZ06980.1"/>
    </source>
</evidence>
<evidence type="ECO:0000256" key="5">
    <source>
        <dbReference type="SAM" id="Phobius"/>
    </source>
</evidence>
<accession>A0A225VR16</accession>
<reference evidence="7" key="1">
    <citation type="submission" date="2017-03" db="EMBL/GenBank/DDBJ databases">
        <title>Phytopthora megakarya and P. palmivora, two closely related causual agents of cacao black pod achieved similar genome size and gene model numbers by different mechanisms.</title>
        <authorList>
            <person name="Ali S."/>
            <person name="Shao J."/>
            <person name="Larry D.J."/>
            <person name="Kronmiller B."/>
            <person name="Shen D."/>
            <person name="Strem M.D."/>
            <person name="Melnick R.L."/>
            <person name="Guiltinan M.J."/>
            <person name="Tyler B.M."/>
            <person name="Meinhardt L.W."/>
            <person name="Bailey B.A."/>
        </authorList>
    </citation>
    <scope>NUCLEOTIDE SEQUENCE [LARGE SCALE GENOMIC DNA]</scope>
    <source>
        <strain evidence="7">zdho120</strain>
    </source>
</reference>
<feature type="transmembrane region" description="Helical" evidence="5">
    <location>
        <begin position="356"/>
        <end position="376"/>
    </location>
</feature>
<feature type="transmembrane region" description="Helical" evidence="5">
    <location>
        <begin position="110"/>
        <end position="132"/>
    </location>
</feature>
<keyword evidence="4 5" id="KW-0472">Membrane</keyword>
<dbReference type="AlphaFoldDB" id="A0A225VR16"/>
<evidence type="ECO:0000256" key="1">
    <source>
        <dbReference type="ARBA" id="ARBA00004141"/>
    </source>
</evidence>
<proteinExistence type="predicted"/>